<dbReference type="GeneID" id="93094758"/>
<protein>
    <submittedName>
        <fullName evidence="6">Dipeptide ABC transporter periplasmic protein</fullName>
    </submittedName>
</protein>
<dbReference type="PROSITE" id="PS51257">
    <property type="entry name" value="PROKAR_LIPOPROTEIN"/>
    <property type="match status" value="1"/>
</dbReference>
<evidence type="ECO:0000256" key="4">
    <source>
        <dbReference type="SAM" id="SignalP"/>
    </source>
</evidence>
<dbReference type="InterPro" id="IPR030678">
    <property type="entry name" value="Peptide/Ni-bd"/>
</dbReference>
<dbReference type="PIRSF" id="PIRSF002741">
    <property type="entry name" value="MppA"/>
    <property type="match status" value="1"/>
</dbReference>
<proteinExistence type="inferred from homology"/>
<feature type="signal peptide" evidence="4">
    <location>
        <begin position="1"/>
        <end position="23"/>
    </location>
</feature>
<dbReference type="CDD" id="cd08509">
    <property type="entry name" value="PBP2_TmCBP_oligosaccharides_like"/>
    <property type="match status" value="1"/>
</dbReference>
<sequence>MKIKRIAATVLAFVTLLSVGACGAGNNSAQSGGKDGLLFAGDSGSPTFTRNFNPFSSSKRIGINFIYEPLQVVNAIDGKATPFLATGNKVVDPKTITYTIRDGVKWSDGQAMTAKDVVYTFNLMKKQPSLDSLGVWQHIASIDEQGSTVTFHLKDDDIPAATIINQQLIVPEHIWSKQSDPVKWTNENPVGSGPYKLGQYTPNQYTLEKNQSYWQAGKVAAEKIILPASNKQLDLVNKGYDWGYSYMTNVDKTWGGPNRQHNHYWFPPGGTVSLFPNLTKAPFNNVDFRQGLNYAINREKIAKDAEEGYVEGAPQTGLLLPNQKMWVNDKIANQGKIDQNAAKALEYFAKAGYTKSGDKLVDSTGKQLQLNITVPNGYTDWLRGVQTLQSQLGELGISVKLQQPQPAAYVQQQNNGDFDLIVSSFGGTGAPFQDYNNLLNSEFALPVGQATSANFERYKNPKADELLAQLKRTADQSQQKAIIDQLQQIVYDDVPVVSMFYGGLWGLFSDKNYTNWPSEENPYATPATWTQNSLLVVTTIKKAR</sequence>
<dbReference type="PANTHER" id="PTHR30290:SF82">
    <property type="entry name" value="ABC-TYPE DIPEPTIDE_OLIGOPEPTIDE TRANSPORT SYSTEM, PERIPLASMIC COMPONENT"/>
    <property type="match status" value="1"/>
</dbReference>
<comment type="subcellular location">
    <subcellularLocation>
        <location evidence="1">Cell membrane</location>
        <topology evidence="1">Lipid-anchor</topology>
    </subcellularLocation>
</comment>
<dbReference type="Pfam" id="PF00496">
    <property type="entry name" value="SBP_bac_5"/>
    <property type="match status" value="1"/>
</dbReference>
<evidence type="ECO:0000313" key="6">
    <source>
        <dbReference type="EMBL" id="KFI77296.1"/>
    </source>
</evidence>
<reference evidence="6 7" key="1">
    <citation type="submission" date="2014-03" db="EMBL/GenBank/DDBJ databases">
        <title>Genomics of Bifidobacteria.</title>
        <authorList>
            <person name="Ventura M."/>
            <person name="Milani C."/>
            <person name="Lugli G.A."/>
        </authorList>
    </citation>
    <scope>NUCLEOTIDE SEQUENCE [LARGE SCALE GENOMIC DNA]</scope>
    <source>
        <strain evidence="6 7">DSM 21395</strain>
    </source>
</reference>
<dbReference type="AlphaFoldDB" id="A0A087C1Z6"/>
<dbReference type="InterPro" id="IPR023765">
    <property type="entry name" value="SBP_5_CS"/>
</dbReference>
<dbReference type="GO" id="GO:0042597">
    <property type="term" value="C:periplasmic space"/>
    <property type="evidence" value="ECO:0007669"/>
    <property type="project" value="UniProtKB-ARBA"/>
</dbReference>
<feature type="domain" description="Solute-binding protein family 5" evidence="5">
    <location>
        <begin position="81"/>
        <end position="440"/>
    </location>
</feature>
<organism evidence="6 7">
    <name type="scientific">Bifidobacterium mongoliense DSM 21395</name>
    <dbReference type="NCBI Taxonomy" id="1437603"/>
    <lineage>
        <taxon>Bacteria</taxon>
        <taxon>Bacillati</taxon>
        <taxon>Actinomycetota</taxon>
        <taxon>Actinomycetes</taxon>
        <taxon>Bifidobacteriales</taxon>
        <taxon>Bifidobacteriaceae</taxon>
        <taxon>Bifidobacterium</taxon>
    </lineage>
</organism>
<evidence type="ECO:0000256" key="1">
    <source>
        <dbReference type="ARBA" id="ARBA00004193"/>
    </source>
</evidence>
<dbReference type="EMBL" id="JGZE01000008">
    <property type="protein sequence ID" value="KFI77296.1"/>
    <property type="molecule type" value="Genomic_DNA"/>
</dbReference>
<dbReference type="GO" id="GO:0043190">
    <property type="term" value="C:ATP-binding cassette (ABC) transporter complex"/>
    <property type="evidence" value="ECO:0007669"/>
    <property type="project" value="InterPro"/>
</dbReference>
<comment type="caution">
    <text evidence="6">The sequence shown here is derived from an EMBL/GenBank/DDBJ whole genome shotgun (WGS) entry which is preliminary data.</text>
</comment>
<evidence type="ECO:0000256" key="2">
    <source>
        <dbReference type="ARBA" id="ARBA00005695"/>
    </source>
</evidence>
<dbReference type="Gene3D" id="3.10.105.10">
    <property type="entry name" value="Dipeptide-binding Protein, Domain 3"/>
    <property type="match status" value="1"/>
</dbReference>
<keyword evidence="3 4" id="KW-0732">Signal</keyword>
<accession>A0A087C1Z6</accession>
<evidence type="ECO:0000313" key="7">
    <source>
        <dbReference type="Proteomes" id="UP000029082"/>
    </source>
</evidence>
<dbReference type="STRING" id="1437603.GCA_000771525_01748"/>
<dbReference type="InterPro" id="IPR000914">
    <property type="entry name" value="SBP_5_dom"/>
</dbReference>
<dbReference type="PANTHER" id="PTHR30290">
    <property type="entry name" value="PERIPLASMIC BINDING COMPONENT OF ABC TRANSPORTER"/>
    <property type="match status" value="1"/>
</dbReference>
<evidence type="ECO:0000259" key="5">
    <source>
        <dbReference type="Pfam" id="PF00496"/>
    </source>
</evidence>
<dbReference type="PROSITE" id="PS01040">
    <property type="entry name" value="SBP_BACTERIAL_5"/>
    <property type="match status" value="1"/>
</dbReference>
<dbReference type="Gene3D" id="3.90.76.10">
    <property type="entry name" value="Dipeptide-binding Protein, Domain 1"/>
    <property type="match status" value="1"/>
</dbReference>
<dbReference type="RefSeq" id="WP_033512976.1">
    <property type="nucleotide sequence ID" value="NZ_JDUO01000008.1"/>
</dbReference>
<comment type="similarity">
    <text evidence="2">Belongs to the bacterial solute-binding protein 5 family.</text>
</comment>
<keyword evidence="7" id="KW-1185">Reference proteome</keyword>
<dbReference type="GO" id="GO:1904680">
    <property type="term" value="F:peptide transmembrane transporter activity"/>
    <property type="evidence" value="ECO:0007669"/>
    <property type="project" value="TreeGrafter"/>
</dbReference>
<dbReference type="GO" id="GO:0015833">
    <property type="term" value="P:peptide transport"/>
    <property type="evidence" value="ECO:0007669"/>
    <property type="project" value="TreeGrafter"/>
</dbReference>
<dbReference type="eggNOG" id="COG0747">
    <property type="taxonomic scope" value="Bacteria"/>
</dbReference>
<dbReference type="InterPro" id="IPR039424">
    <property type="entry name" value="SBP_5"/>
</dbReference>
<dbReference type="OrthoDB" id="9764591at2"/>
<gene>
    <name evidence="6" type="ORF">BMON_0984</name>
</gene>
<dbReference type="Proteomes" id="UP000029082">
    <property type="component" value="Unassembled WGS sequence"/>
</dbReference>
<feature type="chain" id="PRO_5039397893" evidence="4">
    <location>
        <begin position="24"/>
        <end position="544"/>
    </location>
</feature>
<dbReference type="SUPFAM" id="SSF53850">
    <property type="entry name" value="Periplasmic binding protein-like II"/>
    <property type="match status" value="1"/>
</dbReference>
<name>A0A087C1Z6_9BIFI</name>
<evidence type="ECO:0000256" key="3">
    <source>
        <dbReference type="ARBA" id="ARBA00022729"/>
    </source>
</evidence>
<dbReference type="Gene3D" id="3.40.190.10">
    <property type="entry name" value="Periplasmic binding protein-like II"/>
    <property type="match status" value="1"/>
</dbReference>